<evidence type="ECO:0000313" key="2">
    <source>
        <dbReference type="EMBL" id="WSD11910.1"/>
    </source>
</evidence>
<proteinExistence type="predicted"/>
<feature type="compositionally biased region" description="Basic and acidic residues" evidence="1">
    <location>
        <begin position="33"/>
        <end position="43"/>
    </location>
</feature>
<dbReference type="RefSeq" id="WP_326757470.1">
    <property type="nucleotide sequence ID" value="NZ_CP109135.1"/>
</dbReference>
<evidence type="ECO:0000313" key="3">
    <source>
        <dbReference type="Proteomes" id="UP001340816"/>
    </source>
</evidence>
<gene>
    <name evidence="2" type="ORF">OHB35_01060</name>
</gene>
<name>A0ABZ1H0G7_STRPH</name>
<dbReference type="Proteomes" id="UP001340816">
    <property type="component" value="Chromosome"/>
</dbReference>
<reference evidence="2 3" key="1">
    <citation type="submission" date="2022-10" db="EMBL/GenBank/DDBJ databases">
        <title>The complete genomes of actinobacterial strains from the NBC collection.</title>
        <authorList>
            <person name="Joergensen T.S."/>
            <person name="Alvarez Arevalo M."/>
            <person name="Sterndorff E.B."/>
            <person name="Faurdal D."/>
            <person name="Vuksanovic O."/>
            <person name="Mourched A.-S."/>
            <person name="Charusanti P."/>
            <person name="Shaw S."/>
            <person name="Blin K."/>
            <person name="Weber T."/>
        </authorList>
    </citation>
    <scope>NUCLEOTIDE SEQUENCE [LARGE SCALE GENOMIC DNA]</scope>
    <source>
        <strain evidence="2 3">NBC 01752</strain>
    </source>
</reference>
<protein>
    <submittedName>
        <fullName evidence="2">Uncharacterized protein</fullName>
    </submittedName>
</protein>
<dbReference type="EMBL" id="CP109135">
    <property type="protein sequence ID" value="WSD11910.1"/>
    <property type="molecule type" value="Genomic_DNA"/>
</dbReference>
<accession>A0ABZ1H0G7</accession>
<evidence type="ECO:0000256" key="1">
    <source>
        <dbReference type="SAM" id="MobiDB-lite"/>
    </source>
</evidence>
<organism evidence="2 3">
    <name type="scientific">Streptomyces phaeochromogenes</name>
    <dbReference type="NCBI Taxonomy" id="1923"/>
    <lineage>
        <taxon>Bacteria</taxon>
        <taxon>Bacillati</taxon>
        <taxon>Actinomycetota</taxon>
        <taxon>Actinomycetes</taxon>
        <taxon>Kitasatosporales</taxon>
        <taxon>Streptomycetaceae</taxon>
        <taxon>Streptomyces</taxon>
        <taxon>Streptomyces phaeochromogenes group</taxon>
    </lineage>
</organism>
<feature type="region of interest" description="Disordered" evidence="1">
    <location>
        <begin position="33"/>
        <end position="57"/>
    </location>
</feature>
<keyword evidence="3" id="KW-1185">Reference proteome</keyword>
<sequence>MHADRHACDPYVRACAGSSRPWAQRANCLTVRPDRPDGGDLHPELGGQAPAGRSDRHRALLAGYERPDQAGSMGTPVRDSSADRVLRLDKHCGALHRGHRRPPYTRMR</sequence>